<dbReference type="EMBL" id="JAUQSZ010000001">
    <property type="protein sequence ID" value="MDO7840881.1"/>
    <property type="molecule type" value="Genomic_DNA"/>
</dbReference>
<comment type="caution">
    <text evidence="3">The sequence shown here is derived from an EMBL/GenBank/DDBJ whole genome shotgun (WGS) entry which is preliminary data.</text>
</comment>
<keyword evidence="1" id="KW-0812">Transmembrane</keyword>
<feature type="transmembrane region" description="Helical" evidence="1">
    <location>
        <begin position="75"/>
        <end position="95"/>
    </location>
</feature>
<protein>
    <submittedName>
        <fullName evidence="3">PH domain-containing protein</fullName>
    </submittedName>
</protein>
<accession>A0ABT8ZTJ8</accession>
<name>A0ABT8ZTJ8_9SPHN</name>
<evidence type="ECO:0000313" key="3">
    <source>
        <dbReference type="EMBL" id="MDO7840881.1"/>
    </source>
</evidence>
<evidence type="ECO:0000259" key="2">
    <source>
        <dbReference type="Pfam" id="PF03703"/>
    </source>
</evidence>
<dbReference type="RefSeq" id="WP_304559194.1">
    <property type="nucleotide sequence ID" value="NZ_JAUQSZ010000001.1"/>
</dbReference>
<feature type="domain" description="YdbS-like PH" evidence="2">
    <location>
        <begin position="102"/>
        <end position="175"/>
    </location>
</feature>
<keyword evidence="1" id="KW-0472">Membrane</keyword>
<dbReference type="Proteomes" id="UP001176468">
    <property type="component" value="Unassembled WGS sequence"/>
</dbReference>
<dbReference type="Pfam" id="PF03703">
    <property type="entry name" value="bPH_2"/>
    <property type="match status" value="1"/>
</dbReference>
<keyword evidence="1" id="KW-1133">Transmembrane helix</keyword>
<dbReference type="InterPro" id="IPR005182">
    <property type="entry name" value="YdbS-like_PH"/>
</dbReference>
<organism evidence="3 4">
    <name type="scientific">Sphingomonas immobilis</name>
    <dbReference type="NCBI Taxonomy" id="3063997"/>
    <lineage>
        <taxon>Bacteria</taxon>
        <taxon>Pseudomonadati</taxon>
        <taxon>Pseudomonadota</taxon>
        <taxon>Alphaproteobacteria</taxon>
        <taxon>Sphingomonadales</taxon>
        <taxon>Sphingomonadaceae</taxon>
        <taxon>Sphingomonas</taxon>
    </lineage>
</organism>
<proteinExistence type="predicted"/>
<evidence type="ECO:0000313" key="4">
    <source>
        <dbReference type="Proteomes" id="UP001176468"/>
    </source>
</evidence>
<evidence type="ECO:0000256" key="1">
    <source>
        <dbReference type="SAM" id="Phobius"/>
    </source>
</evidence>
<sequence>MRAIPGYLARTPSALFSLAVAQASLRNGGGSVNRLKSRAGEAGAGPIEWRGKRGAMSKTLDRFRSSTWGWLRGTLAGWGTLLLCLVGVGFVIILLKWIANLGTTYEVTEDRLVLHRGIFSKSIDEIELYRIKDIRIDFSLINQWAGIGTITLLSSDETTAGKPFAIRDVEKAQARREELRDLVNAARRARGVREFDMVQEANLT</sequence>
<reference evidence="3" key="1">
    <citation type="submission" date="2023-07" db="EMBL/GenBank/DDBJ databases">
        <authorList>
            <person name="Kim M.K."/>
        </authorList>
    </citation>
    <scope>NUCLEOTIDE SEQUENCE</scope>
    <source>
        <strain evidence="3">CA1-15</strain>
    </source>
</reference>
<gene>
    <name evidence="3" type="ORF">Q5H94_00950</name>
</gene>
<keyword evidence="4" id="KW-1185">Reference proteome</keyword>